<dbReference type="STRING" id="286115.A0A507DJS9"/>
<reference evidence="3 4" key="1">
    <citation type="journal article" date="2019" name="Sci. Rep.">
        <title>Comparative genomics of chytrid fungi reveal insights into the obligate biotrophic and pathogenic lifestyle of Synchytrium endobioticum.</title>
        <authorList>
            <person name="van de Vossenberg B.T.L.H."/>
            <person name="Warris S."/>
            <person name="Nguyen H.D.T."/>
            <person name="van Gent-Pelzer M.P.E."/>
            <person name="Joly D.L."/>
            <person name="van de Geest H.C."/>
            <person name="Bonants P.J.M."/>
            <person name="Smith D.S."/>
            <person name="Levesque C.A."/>
            <person name="van der Lee T.A.J."/>
        </authorList>
    </citation>
    <scope>NUCLEOTIDE SEQUENCE [LARGE SCALE GENOMIC DNA]</scope>
    <source>
        <strain evidence="3 4">MB42</strain>
    </source>
</reference>
<feature type="compositionally biased region" description="Basic and acidic residues" evidence="1">
    <location>
        <begin position="17"/>
        <end position="31"/>
    </location>
</feature>
<dbReference type="InterPro" id="IPR051265">
    <property type="entry name" value="HIBADH-related_NP60_sf"/>
</dbReference>
<dbReference type="GO" id="GO:0050661">
    <property type="term" value="F:NADP binding"/>
    <property type="evidence" value="ECO:0007669"/>
    <property type="project" value="InterPro"/>
</dbReference>
<feature type="domain" description="6-phosphogluconate dehydrogenase NADP-binding" evidence="2">
    <location>
        <begin position="61"/>
        <end position="164"/>
    </location>
</feature>
<feature type="region of interest" description="Disordered" evidence="1">
    <location>
        <begin position="1"/>
        <end position="31"/>
    </location>
</feature>
<sequence>MHRLHPPSASCGCSRHTRSDTTHHQRRPMSDTKFIRERDDVTVPSSTYMLLGPMSDGLSRLGAMGSGIALNLAKHLQATNNPNALLVWSRTKSKASEVLSHGHSKFAEGGPAEIASQADIMFLMSFDDHSLVQIVTTASKNAKEGLILVGMATVHPDVTDKIERFKANNLCMQYM</sequence>
<evidence type="ECO:0000256" key="1">
    <source>
        <dbReference type="SAM" id="MobiDB-lite"/>
    </source>
</evidence>
<dbReference type="AlphaFoldDB" id="A0A507DJS9"/>
<dbReference type="Proteomes" id="UP000317494">
    <property type="component" value="Unassembled WGS sequence"/>
</dbReference>
<dbReference type="InterPro" id="IPR006115">
    <property type="entry name" value="6PGDH_NADP-bd"/>
</dbReference>
<accession>A0A507DJS9</accession>
<gene>
    <name evidence="3" type="ORF">SeMB42_g01733</name>
</gene>
<dbReference type="EMBL" id="QEAN01000047">
    <property type="protein sequence ID" value="TPX51959.1"/>
    <property type="molecule type" value="Genomic_DNA"/>
</dbReference>
<organism evidence="3 4">
    <name type="scientific">Synchytrium endobioticum</name>
    <dbReference type="NCBI Taxonomy" id="286115"/>
    <lineage>
        <taxon>Eukaryota</taxon>
        <taxon>Fungi</taxon>
        <taxon>Fungi incertae sedis</taxon>
        <taxon>Chytridiomycota</taxon>
        <taxon>Chytridiomycota incertae sedis</taxon>
        <taxon>Chytridiomycetes</taxon>
        <taxon>Synchytriales</taxon>
        <taxon>Synchytriaceae</taxon>
        <taxon>Synchytrium</taxon>
    </lineage>
</organism>
<evidence type="ECO:0000259" key="2">
    <source>
        <dbReference type="Pfam" id="PF03446"/>
    </source>
</evidence>
<dbReference type="SUPFAM" id="SSF51735">
    <property type="entry name" value="NAD(P)-binding Rossmann-fold domains"/>
    <property type="match status" value="1"/>
</dbReference>
<dbReference type="PANTHER" id="PTHR43580">
    <property type="entry name" value="OXIDOREDUCTASE GLYR1-RELATED"/>
    <property type="match status" value="1"/>
</dbReference>
<dbReference type="Gene3D" id="3.40.50.720">
    <property type="entry name" value="NAD(P)-binding Rossmann-like Domain"/>
    <property type="match status" value="1"/>
</dbReference>
<keyword evidence="4" id="KW-1185">Reference proteome</keyword>
<protein>
    <recommendedName>
        <fullName evidence="2">6-phosphogluconate dehydrogenase NADP-binding domain-containing protein</fullName>
    </recommendedName>
</protein>
<dbReference type="InterPro" id="IPR036291">
    <property type="entry name" value="NAD(P)-bd_dom_sf"/>
</dbReference>
<dbReference type="Pfam" id="PF03446">
    <property type="entry name" value="NAD_binding_2"/>
    <property type="match status" value="1"/>
</dbReference>
<proteinExistence type="predicted"/>
<dbReference type="PANTHER" id="PTHR43580:SF8">
    <property type="entry name" value="6-PHOSPHOGLUCONATE DEHYDROGENASE NADP-BINDING DOMAIN-CONTAINING PROTEIN-RELATED"/>
    <property type="match status" value="1"/>
</dbReference>
<name>A0A507DJS9_9FUNG</name>
<comment type="caution">
    <text evidence="3">The sequence shown here is derived from an EMBL/GenBank/DDBJ whole genome shotgun (WGS) entry which is preliminary data.</text>
</comment>
<evidence type="ECO:0000313" key="4">
    <source>
        <dbReference type="Proteomes" id="UP000317494"/>
    </source>
</evidence>
<dbReference type="VEuPathDB" id="FungiDB:SeMB42_g01733"/>
<evidence type="ECO:0000313" key="3">
    <source>
        <dbReference type="EMBL" id="TPX51959.1"/>
    </source>
</evidence>